<name>A0A9X0A6K9_9CNID</name>
<dbReference type="Proteomes" id="UP001163046">
    <property type="component" value="Unassembled WGS sequence"/>
</dbReference>
<dbReference type="Pfam" id="PF01363">
    <property type="entry name" value="FYVE"/>
    <property type="match status" value="1"/>
</dbReference>
<organism evidence="6 7">
    <name type="scientific">Desmophyllum pertusum</name>
    <dbReference type="NCBI Taxonomy" id="174260"/>
    <lineage>
        <taxon>Eukaryota</taxon>
        <taxon>Metazoa</taxon>
        <taxon>Cnidaria</taxon>
        <taxon>Anthozoa</taxon>
        <taxon>Hexacorallia</taxon>
        <taxon>Scleractinia</taxon>
        <taxon>Caryophylliina</taxon>
        <taxon>Caryophylliidae</taxon>
        <taxon>Desmophyllum</taxon>
    </lineage>
</organism>
<dbReference type="InterPro" id="IPR000306">
    <property type="entry name" value="Znf_FYVE"/>
</dbReference>
<evidence type="ECO:0000256" key="3">
    <source>
        <dbReference type="ARBA" id="ARBA00022833"/>
    </source>
</evidence>
<dbReference type="SMART" id="SM00064">
    <property type="entry name" value="FYVE"/>
    <property type="match status" value="1"/>
</dbReference>
<protein>
    <recommendedName>
        <fullName evidence="5">FYVE-type domain-containing protein</fullName>
    </recommendedName>
</protein>
<comment type="caution">
    <text evidence="6">The sequence shown here is derived from an EMBL/GenBank/DDBJ whole genome shotgun (WGS) entry which is preliminary data.</text>
</comment>
<feature type="domain" description="FYVE-type" evidence="5">
    <location>
        <begin position="21"/>
        <end position="63"/>
    </location>
</feature>
<keyword evidence="1" id="KW-0479">Metal-binding</keyword>
<dbReference type="GO" id="GO:0008270">
    <property type="term" value="F:zinc ion binding"/>
    <property type="evidence" value="ECO:0007669"/>
    <property type="project" value="UniProtKB-KW"/>
</dbReference>
<dbReference type="InterPro" id="IPR011011">
    <property type="entry name" value="Znf_FYVE_PHD"/>
</dbReference>
<dbReference type="AlphaFoldDB" id="A0A9X0A6K9"/>
<dbReference type="PANTHER" id="PTHR39490:SF8">
    <property type="entry name" value="ZINC FINGER FYVE DOMAIN-CONTAINING PROTEIN 21"/>
    <property type="match status" value="1"/>
</dbReference>
<evidence type="ECO:0000313" key="7">
    <source>
        <dbReference type="Proteomes" id="UP001163046"/>
    </source>
</evidence>
<evidence type="ECO:0000256" key="1">
    <source>
        <dbReference type="ARBA" id="ARBA00022723"/>
    </source>
</evidence>
<evidence type="ECO:0000313" key="6">
    <source>
        <dbReference type="EMBL" id="KAJ7392559.1"/>
    </source>
</evidence>
<evidence type="ECO:0000256" key="4">
    <source>
        <dbReference type="PROSITE-ProRule" id="PRU00091"/>
    </source>
</evidence>
<dbReference type="InterPro" id="IPR017455">
    <property type="entry name" value="Znf_FYVE-rel"/>
</dbReference>
<dbReference type="PANTHER" id="PTHR39490">
    <property type="entry name" value="ARRESTIN DOMAIN-CONTAINING PROTEIN D"/>
    <property type="match status" value="1"/>
</dbReference>
<dbReference type="InterPro" id="IPR052113">
    <property type="entry name" value="FYVE-type_Zinc_Finger"/>
</dbReference>
<reference evidence="6" key="1">
    <citation type="submission" date="2023-01" db="EMBL/GenBank/DDBJ databases">
        <title>Genome assembly of the deep-sea coral Lophelia pertusa.</title>
        <authorList>
            <person name="Herrera S."/>
            <person name="Cordes E."/>
        </authorList>
    </citation>
    <scope>NUCLEOTIDE SEQUENCE</scope>
    <source>
        <strain evidence="6">USNM1676648</strain>
        <tissue evidence="6">Polyp</tissue>
    </source>
</reference>
<accession>A0A9X0A6K9</accession>
<evidence type="ECO:0000259" key="5">
    <source>
        <dbReference type="PROSITE" id="PS50178"/>
    </source>
</evidence>
<dbReference type="SUPFAM" id="SSF57903">
    <property type="entry name" value="FYVE/PHD zinc finger"/>
    <property type="match status" value="1"/>
</dbReference>
<dbReference type="OrthoDB" id="70570at2759"/>
<dbReference type="PROSITE" id="PS50178">
    <property type="entry name" value="ZF_FYVE"/>
    <property type="match status" value="1"/>
</dbReference>
<dbReference type="EMBL" id="MU825400">
    <property type="protein sequence ID" value="KAJ7392559.1"/>
    <property type="molecule type" value="Genomic_DNA"/>
</dbReference>
<keyword evidence="7" id="KW-1185">Reference proteome</keyword>
<keyword evidence="2 4" id="KW-0863">Zinc-finger</keyword>
<dbReference type="Gene3D" id="3.30.40.10">
    <property type="entry name" value="Zinc/RING finger domain, C3HC4 (zinc finger)"/>
    <property type="match status" value="1"/>
</dbReference>
<evidence type="ECO:0000256" key="2">
    <source>
        <dbReference type="ARBA" id="ARBA00022771"/>
    </source>
</evidence>
<proteinExistence type="predicted"/>
<dbReference type="InterPro" id="IPR013083">
    <property type="entry name" value="Znf_RING/FYVE/PHD"/>
</dbReference>
<sequence length="82" mass="9009">MEAFSFVKIPDWQKSKRWMPSSSKTDCTLCSKKFSVTDTKSHCKVCGAIICSSCSSETLILYPAEPSGTVQWALINIIGFPG</sequence>
<gene>
    <name evidence="6" type="ORF">OS493_010206</name>
</gene>
<keyword evidence="3" id="KW-0862">Zinc</keyword>